<comment type="similarity">
    <text evidence="2">Belongs to the mitochondrion-specific ribosomal protein mS29 family.</text>
</comment>
<evidence type="ECO:0000256" key="7">
    <source>
        <dbReference type="ARBA" id="ARBA00035140"/>
    </source>
</evidence>
<keyword evidence="5" id="KW-0496">Mitochondrion</keyword>
<keyword evidence="8" id="KW-0175">Coiled coil</keyword>
<dbReference type="EMBL" id="JBBJBU010000005">
    <property type="protein sequence ID" value="KAK7205436.1"/>
    <property type="molecule type" value="Genomic_DNA"/>
</dbReference>
<dbReference type="InterPro" id="IPR019368">
    <property type="entry name" value="Ribosomal_mS29"/>
</dbReference>
<dbReference type="CDD" id="cd02019">
    <property type="entry name" value="NK"/>
    <property type="match status" value="1"/>
</dbReference>
<proteinExistence type="inferred from homology"/>
<dbReference type="GeneID" id="90039990"/>
<sequence length="683" mass="76346">MSARLFQHAGRSVRQASSASLSSAAAKSRLPASSSRQFGSSAVMSAKEHVSKKERAEQRAQLIANKMGQVREPKIKRFAPKKSATSSIYSFEKTVETAGGDSASGERKVFKPTPPVREDQLLKETVVFSPAAEAGHLALYSEKTMKMLKSNTAILPKQYFNLFSEGATIVREATKELQNTLADVTESLTSAKSVVLTGPSGSGKSVVLQQAVAIAHQLGCLVIHISDVEDLIDGSHDYKFDPETGLYDQPMYAKRLLRKICAAYDLRTKKENPLFQHTLLNSYTFHGERGSLTTLQAGEATIQDLILAGAENSENAIIGLKGLFAELESQKIPTFLSIDNLSVLAESYYTQYRSAEFEKLRHPSFWLTKTIVDYVSGAREFASGFTVAALEGDASSMTIKDYLNIQKPWNYIQLLESRYDPELVDALRGARQLEVAQFNLNETELMLDYYRHAGVILRFEEDLKNFLTSRSAIENRIYALSPEHPRMGFQMLPKLEQEELAFGNIASVTEVADTVADGIPLYSGPLLRRVRVYHTLAYELGDYNIRFRPIAEASAASATMDFTLGTSVTNDDIDKFINNETISSSSQIDELTLLIDERRKLSSRRPAQAQNRYESSENQMEEYYDESAGYEEAKENDEQLLAVVKIAREQQQEFWRRFVTTRHVSTGHGNPRALMKSVLFPFL</sequence>
<feature type="compositionally biased region" description="Basic and acidic residues" evidence="9">
    <location>
        <begin position="46"/>
        <end position="56"/>
    </location>
</feature>
<dbReference type="Proteomes" id="UP001498771">
    <property type="component" value="Unassembled WGS sequence"/>
</dbReference>
<dbReference type="PANTHER" id="PTHR12810:SF0">
    <property type="entry name" value="SMALL RIBOSOMAL SUBUNIT PROTEIN MS29"/>
    <property type="match status" value="1"/>
</dbReference>
<dbReference type="Pfam" id="PF10236">
    <property type="entry name" value="DAP3"/>
    <property type="match status" value="1"/>
</dbReference>
<name>A0ABR1F6H3_9ASCO</name>
<feature type="region of interest" description="Disordered" evidence="9">
    <location>
        <begin position="1"/>
        <end position="56"/>
    </location>
</feature>
<organism evidence="10 11">
    <name type="scientific">Myxozyma melibiosi</name>
    <dbReference type="NCBI Taxonomy" id="54550"/>
    <lineage>
        <taxon>Eukaryota</taxon>
        <taxon>Fungi</taxon>
        <taxon>Dikarya</taxon>
        <taxon>Ascomycota</taxon>
        <taxon>Saccharomycotina</taxon>
        <taxon>Lipomycetes</taxon>
        <taxon>Lipomycetales</taxon>
        <taxon>Lipomycetaceae</taxon>
        <taxon>Myxozyma</taxon>
    </lineage>
</organism>
<evidence type="ECO:0000313" key="11">
    <source>
        <dbReference type="Proteomes" id="UP001498771"/>
    </source>
</evidence>
<comment type="subcellular location">
    <subcellularLocation>
        <location evidence="1">Mitochondrion</location>
    </subcellularLocation>
</comment>
<reference evidence="10 11" key="1">
    <citation type="submission" date="2024-03" db="EMBL/GenBank/DDBJ databases">
        <title>Genome-scale model development and genomic sequencing of the oleaginous clade Lipomyces.</title>
        <authorList>
            <consortium name="Lawrence Berkeley National Laboratory"/>
            <person name="Czajka J.J."/>
            <person name="Han Y."/>
            <person name="Kim J."/>
            <person name="Mondo S.J."/>
            <person name="Hofstad B.A."/>
            <person name="Robles A."/>
            <person name="Haridas S."/>
            <person name="Riley R."/>
            <person name="LaButti K."/>
            <person name="Pangilinan J."/>
            <person name="Andreopoulos W."/>
            <person name="Lipzen A."/>
            <person name="Yan J."/>
            <person name="Wang M."/>
            <person name="Ng V."/>
            <person name="Grigoriev I.V."/>
            <person name="Spatafora J.W."/>
            <person name="Magnuson J.K."/>
            <person name="Baker S.E."/>
            <person name="Pomraning K.R."/>
        </authorList>
    </citation>
    <scope>NUCLEOTIDE SEQUENCE [LARGE SCALE GENOMIC DNA]</scope>
    <source>
        <strain evidence="10 11">Phaff 52-87</strain>
    </source>
</reference>
<evidence type="ECO:0000256" key="2">
    <source>
        <dbReference type="ARBA" id="ARBA00009863"/>
    </source>
</evidence>
<dbReference type="PANTHER" id="PTHR12810">
    <property type="entry name" value="MITOCHONDRIAL 28S RIBOSOMAL PROTEIN S29"/>
    <property type="match status" value="1"/>
</dbReference>
<evidence type="ECO:0000256" key="4">
    <source>
        <dbReference type="ARBA" id="ARBA00022980"/>
    </source>
</evidence>
<keyword evidence="6" id="KW-0687">Ribonucleoprotein</keyword>
<evidence type="ECO:0000256" key="9">
    <source>
        <dbReference type="SAM" id="MobiDB-lite"/>
    </source>
</evidence>
<comment type="caution">
    <text evidence="10">The sequence shown here is derived from an EMBL/GenBank/DDBJ whole genome shotgun (WGS) entry which is preliminary data.</text>
</comment>
<keyword evidence="3" id="KW-0809">Transit peptide</keyword>
<dbReference type="RefSeq" id="XP_064768469.1">
    <property type="nucleotide sequence ID" value="XM_064914478.1"/>
</dbReference>
<feature type="compositionally biased region" description="Low complexity" evidence="9">
    <location>
        <begin position="12"/>
        <end position="36"/>
    </location>
</feature>
<keyword evidence="4" id="KW-0689">Ribosomal protein</keyword>
<evidence type="ECO:0000313" key="10">
    <source>
        <dbReference type="EMBL" id="KAK7205436.1"/>
    </source>
</evidence>
<protein>
    <recommendedName>
        <fullName evidence="7">Small ribosomal subunit protein mS29</fullName>
    </recommendedName>
</protein>
<feature type="coiled-coil region" evidence="8">
    <location>
        <begin position="613"/>
        <end position="650"/>
    </location>
</feature>
<accession>A0ABR1F6H3</accession>
<evidence type="ECO:0000256" key="1">
    <source>
        <dbReference type="ARBA" id="ARBA00004173"/>
    </source>
</evidence>
<gene>
    <name evidence="10" type="ORF">BZA70DRAFT_295226</name>
</gene>
<evidence type="ECO:0000256" key="8">
    <source>
        <dbReference type="SAM" id="Coils"/>
    </source>
</evidence>
<evidence type="ECO:0000256" key="6">
    <source>
        <dbReference type="ARBA" id="ARBA00023274"/>
    </source>
</evidence>
<keyword evidence="11" id="KW-1185">Reference proteome</keyword>
<evidence type="ECO:0000256" key="5">
    <source>
        <dbReference type="ARBA" id="ARBA00023128"/>
    </source>
</evidence>
<evidence type="ECO:0000256" key="3">
    <source>
        <dbReference type="ARBA" id="ARBA00022946"/>
    </source>
</evidence>